<organism evidence="1 2">
    <name type="scientific">Roseinatronobacter monicus</name>
    <dbReference type="NCBI Taxonomy" id="393481"/>
    <lineage>
        <taxon>Bacteria</taxon>
        <taxon>Pseudomonadati</taxon>
        <taxon>Pseudomonadota</taxon>
        <taxon>Alphaproteobacteria</taxon>
        <taxon>Rhodobacterales</taxon>
        <taxon>Paracoccaceae</taxon>
        <taxon>Roseinatronobacter</taxon>
    </lineage>
</organism>
<dbReference type="PANTHER" id="PTHR33747">
    <property type="entry name" value="UPF0225 PROTEIN SCO1677"/>
    <property type="match status" value="1"/>
</dbReference>
<proteinExistence type="predicted"/>
<comment type="caution">
    <text evidence="1">The sequence shown here is derived from an EMBL/GenBank/DDBJ whole genome shotgun (WGS) entry which is preliminary data.</text>
</comment>
<dbReference type="SUPFAM" id="SSF103642">
    <property type="entry name" value="Sec-C motif"/>
    <property type="match status" value="1"/>
</dbReference>
<accession>A0A543K511</accession>
<keyword evidence="2" id="KW-1185">Reference proteome</keyword>
<dbReference type="AlphaFoldDB" id="A0A543K511"/>
<dbReference type="PANTHER" id="PTHR33747:SF1">
    <property type="entry name" value="ADENYLATE CYCLASE-ASSOCIATED CAP C-TERMINAL DOMAIN-CONTAINING PROTEIN"/>
    <property type="match status" value="1"/>
</dbReference>
<dbReference type="Pfam" id="PF02810">
    <property type="entry name" value="SEC-C"/>
    <property type="match status" value="1"/>
</dbReference>
<sequence length="297" mass="33851">MTPDDIMRIFARRGPLPIKAIEAAREQREAMVPLFLEHINVLQKARVEDLSEDDPFVFIYHLLAEWRETSAYRPMAKLFQREPDHLDALLGDAITETSDRVMFGLFDGDLEPIFEIIRNRRADSFLRGEMFDAITLIALSEPGLRPQVRDFLTEFHDDADAKTEEEIWWAWAQTVGVLGFEDMVCKVRAVFERGWITPDHTAYADFEHVMQVNRTADSASGFAAEYHNRPITDTVAELKGWYCFSPEYLASKSRVQPLALTNPELFGTQPVQANTKIGRNDPCPCGSGKKYKKCCAA</sequence>
<name>A0A543K511_9RHOB</name>
<dbReference type="Gene3D" id="3.10.450.50">
    <property type="match status" value="1"/>
</dbReference>
<dbReference type="InterPro" id="IPR010602">
    <property type="entry name" value="DUF1186"/>
</dbReference>
<evidence type="ECO:0000313" key="2">
    <source>
        <dbReference type="Proteomes" id="UP000320582"/>
    </source>
</evidence>
<evidence type="ECO:0000313" key="1">
    <source>
        <dbReference type="EMBL" id="TQM90158.1"/>
    </source>
</evidence>
<dbReference type="EMBL" id="VFPT01000003">
    <property type="protein sequence ID" value="TQM90158.1"/>
    <property type="molecule type" value="Genomic_DNA"/>
</dbReference>
<reference evidence="1 2" key="1">
    <citation type="submission" date="2019-06" db="EMBL/GenBank/DDBJ databases">
        <title>Genomic Encyclopedia of Archaeal and Bacterial Type Strains, Phase II (KMG-II): from individual species to whole genera.</title>
        <authorList>
            <person name="Goeker M."/>
        </authorList>
    </citation>
    <scope>NUCLEOTIDE SEQUENCE [LARGE SCALE GENOMIC DNA]</scope>
    <source>
        <strain evidence="1 2">DSM 18423</strain>
    </source>
</reference>
<dbReference type="Pfam" id="PF06685">
    <property type="entry name" value="DUF1186"/>
    <property type="match status" value="1"/>
</dbReference>
<dbReference type="RefSeq" id="WP_281286715.1">
    <property type="nucleotide sequence ID" value="NZ_VFPT01000003.1"/>
</dbReference>
<protein>
    <submittedName>
        <fullName evidence="1">SEC-C motif-containing protein</fullName>
    </submittedName>
</protein>
<dbReference type="InterPro" id="IPR004027">
    <property type="entry name" value="SEC_C_motif"/>
</dbReference>
<gene>
    <name evidence="1" type="ORF">BD293_4084</name>
</gene>
<dbReference type="Proteomes" id="UP000320582">
    <property type="component" value="Unassembled WGS sequence"/>
</dbReference>